<feature type="region of interest" description="Disordered" evidence="6">
    <location>
        <begin position="328"/>
        <end position="354"/>
    </location>
</feature>
<evidence type="ECO:0000256" key="3">
    <source>
        <dbReference type="ARBA" id="ARBA00022692"/>
    </source>
</evidence>
<evidence type="ECO:0000256" key="2">
    <source>
        <dbReference type="ARBA" id="ARBA00022475"/>
    </source>
</evidence>
<dbReference type="Pfam" id="PF02653">
    <property type="entry name" value="BPD_transp_2"/>
    <property type="match status" value="1"/>
</dbReference>
<feature type="transmembrane region" description="Helical" evidence="7">
    <location>
        <begin position="291"/>
        <end position="310"/>
    </location>
</feature>
<evidence type="ECO:0000256" key="6">
    <source>
        <dbReference type="SAM" id="MobiDB-lite"/>
    </source>
</evidence>
<keyword evidence="9" id="KW-1185">Reference proteome</keyword>
<protein>
    <submittedName>
        <fullName evidence="8">ABC transporter permease</fullName>
    </submittedName>
</protein>
<dbReference type="PANTHER" id="PTHR32196">
    <property type="entry name" value="ABC TRANSPORTER PERMEASE PROTEIN YPHD-RELATED-RELATED"/>
    <property type="match status" value="1"/>
</dbReference>
<evidence type="ECO:0000256" key="1">
    <source>
        <dbReference type="ARBA" id="ARBA00004651"/>
    </source>
</evidence>
<feature type="transmembrane region" description="Helical" evidence="7">
    <location>
        <begin position="162"/>
        <end position="185"/>
    </location>
</feature>
<gene>
    <name evidence="8" type="ORF">GII31_02310</name>
</gene>
<keyword evidence="3 7" id="KW-0812">Transmembrane</keyword>
<feature type="transmembrane region" description="Helical" evidence="7">
    <location>
        <begin position="125"/>
        <end position="142"/>
    </location>
</feature>
<reference evidence="8" key="1">
    <citation type="journal article" date="2021" name="Nat. Microbiol.">
        <title>Cocultivation of an ultrasmall environmental parasitic bacterium with lytic ability against bacteria associated with wastewater foams.</title>
        <authorList>
            <person name="Batinovic S."/>
            <person name="Rose J.J.A."/>
            <person name="Ratcliffe J."/>
            <person name="Seviour R.J."/>
            <person name="Petrovski S."/>
        </authorList>
    </citation>
    <scope>NUCLEOTIDE SEQUENCE</scope>
    <source>
        <strain evidence="8">CON9</strain>
    </source>
</reference>
<keyword evidence="2" id="KW-1003">Cell membrane</keyword>
<evidence type="ECO:0000256" key="5">
    <source>
        <dbReference type="ARBA" id="ARBA00023136"/>
    </source>
</evidence>
<evidence type="ECO:0000256" key="4">
    <source>
        <dbReference type="ARBA" id="ARBA00022989"/>
    </source>
</evidence>
<proteinExistence type="predicted"/>
<comment type="subcellular location">
    <subcellularLocation>
        <location evidence="1">Cell membrane</location>
        <topology evidence="1">Multi-pass membrane protein</topology>
    </subcellularLocation>
</comment>
<feature type="transmembrane region" description="Helical" evidence="7">
    <location>
        <begin position="76"/>
        <end position="93"/>
    </location>
</feature>
<feature type="transmembrane region" description="Helical" evidence="7">
    <location>
        <begin position="214"/>
        <end position="233"/>
    </location>
</feature>
<dbReference type="CDD" id="cd06579">
    <property type="entry name" value="TM_PBP1_transp_AraH_like"/>
    <property type="match status" value="1"/>
</dbReference>
<feature type="transmembrane region" description="Helical" evidence="7">
    <location>
        <begin position="12"/>
        <end position="31"/>
    </location>
</feature>
<feature type="transmembrane region" description="Helical" evidence="7">
    <location>
        <begin position="254"/>
        <end position="279"/>
    </location>
</feature>
<feature type="transmembrane region" description="Helical" evidence="7">
    <location>
        <begin position="99"/>
        <end position="118"/>
    </location>
</feature>
<dbReference type="EMBL" id="CP045809">
    <property type="protein sequence ID" value="QHN33910.1"/>
    <property type="molecule type" value="Genomic_DNA"/>
</dbReference>
<keyword evidence="4 7" id="KW-1133">Transmembrane helix</keyword>
<feature type="transmembrane region" description="Helical" evidence="7">
    <location>
        <begin position="51"/>
        <end position="69"/>
    </location>
</feature>
<dbReference type="Proteomes" id="UP001059836">
    <property type="component" value="Chromosome"/>
</dbReference>
<keyword evidence="5 7" id="KW-0472">Membrane</keyword>
<name>A0ABX6IF67_9ACTN</name>
<sequence>MRTYIDRFLRPQSVSNAVLVVALLALALYFASRTSRFATSSNFLTLVDNAAALGIIVVPFTLLVIAGYIDFSVGSVAALSATLTAISVTQWGWSEAAGLALGLCVGIAAGAVNGFLCVILGWHPIIVTLGMLGAIRGATLIVQQDQIFGIGPLVESIGTGDIAGIPITTVIALLCFAAGGAFLTLTPWGRHIFALGANPQAAFLSAIRVKAIPFVLYVVTGAGASLAGIVYMARLNGVAPATTAESMEFQALTIVLLGGVAFAGGRGSLFGVFIAWLFLATLNNGLVLLHVTPYVQTVASGLALVAAAALDRAGSTVIPRLHAWREARSRVTDDPGTTTAPRPEPAKQLSGARQ</sequence>
<dbReference type="InterPro" id="IPR001851">
    <property type="entry name" value="ABC_transp_permease"/>
</dbReference>
<evidence type="ECO:0000313" key="8">
    <source>
        <dbReference type="EMBL" id="QHN33910.1"/>
    </source>
</evidence>
<accession>A0ABX6IF67</accession>
<dbReference type="PANTHER" id="PTHR32196:SF72">
    <property type="entry name" value="RIBOSE IMPORT PERMEASE PROTEIN RBSC"/>
    <property type="match status" value="1"/>
</dbReference>
<evidence type="ECO:0000256" key="7">
    <source>
        <dbReference type="SAM" id="Phobius"/>
    </source>
</evidence>
<organism evidence="8 9">
    <name type="scientific">Gordonia pseudamarae</name>
    <dbReference type="NCBI Taxonomy" id="2831662"/>
    <lineage>
        <taxon>Bacteria</taxon>
        <taxon>Bacillati</taxon>
        <taxon>Actinomycetota</taxon>
        <taxon>Actinomycetes</taxon>
        <taxon>Mycobacteriales</taxon>
        <taxon>Gordoniaceae</taxon>
        <taxon>Gordonia</taxon>
    </lineage>
</organism>
<dbReference type="RefSeq" id="WP_213246434.1">
    <property type="nucleotide sequence ID" value="NZ_CP045806.1"/>
</dbReference>
<evidence type="ECO:0000313" key="9">
    <source>
        <dbReference type="Proteomes" id="UP001059836"/>
    </source>
</evidence>